<gene>
    <name evidence="3" type="ORF">ERICIII_04865</name>
</gene>
<sequence length="470" mass="54412">MTILRTKTELYEHQEKAFHKLSIIKVGALYMEMGTGKTRTALELCAKRINAGKVSKVLWLCPCSVKDTIVQEIDKHVEGCLSLFEICGIETLSSSIKTNVQLLRLVQSESTFLIVDESNLVKNHKAIRTKNITRLAEFCTYKLILNGTPISRNEADLYAQWKILDWRILGYKSFWSFSRNHINWDERIPGKIRSMKNTRHLVERIAPYTYQVRKSECITLPPKTYKTVYYSLTAQQYEHYNAVADELFFQLDELEPHTIYRLFTGMQNVISGFRVKVGKKLEKTYFFQNPLDNPRVQTLFSLIEQIGEEKIIVFCKYTREIHEITTLLNAKYGVGSAVPFNGEVTQKKRQAHKKAFTQNARFLVANKTCAGYGLNLQFCSYAIFYNNDWDYATRGQAEDRIHRIGQNQNVHILDICARGTLDHRILTCLSRKEDLVESFKHYVENMKDRKDLSLLARAWVEGGKKVGESI</sequence>
<dbReference type="PANTHER" id="PTHR45766:SF6">
    <property type="entry name" value="SWI_SNF-RELATED MATRIX-ASSOCIATED ACTIN-DEPENDENT REGULATOR OF CHROMATIN SUBFAMILY A-LIKE PROTEIN 1"/>
    <property type="match status" value="1"/>
</dbReference>
<dbReference type="InterPro" id="IPR000330">
    <property type="entry name" value="SNF2_N"/>
</dbReference>
<dbReference type="InterPro" id="IPR027417">
    <property type="entry name" value="P-loop_NTPase"/>
</dbReference>
<dbReference type="InterPro" id="IPR001650">
    <property type="entry name" value="Helicase_C-like"/>
</dbReference>
<dbReference type="Pfam" id="PF00176">
    <property type="entry name" value="SNF2-rel_dom"/>
    <property type="match status" value="1"/>
</dbReference>
<evidence type="ECO:0000256" key="1">
    <source>
        <dbReference type="ARBA" id="ARBA00022801"/>
    </source>
</evidence>
<dbReference type="GO" id="GO:0016787">
    <property type="term" value="F:hydrolase activity"/>
    <property type="evidence" value="ECO:0007669"/>
    <property type="project" value="UniProtKB-KW"/>
</dbReference>
<organism evidence="3 4">
    <name type="scientific">Paenibacillus larvae subsp. larvae</name>
    <dbReference type="NCBI Taxonomy" id="147375"/>
    <lineage>
        <taxon>Bacteria</taxon>
        <taxon>Bacillati</taxon>
        <taxon>Bacillota</taxon>
        <taxon>Bacilli</taxon>
        <taxon>Bacillales</taxon>
        <taxon>Paenibacillaceae</taxon>
        <taxon>Paenibacillus</taxon>
    </lineage>
</organism>
<reference evidence="4" key="1">
    <citation type="submission" date="2017-02" db="EMBL/GenBank/DDBJ databases">
        <title>Delineation of Paenibacillus larvae strains originating from foulbrood outbreaks.</title>
        <authorList>
            <person name="Beims H."/>
            <person name="Bunk B."/>
            <person name="Sproeer C."/>
            <person name="Mohr K.I."/>
            <person name="Pradella S."/>
            <person name="Guenther G."/>
            <person name="Rohde M."/>
            <person name="von der Ohe W."/>
            <person name="Steinert M."/>
        </authorList>
    </citation>
    <scope>NUCLEOTIDE SEQUENCE [LARGE SCALE GENOMIC DNA]</scope>
    <source>
        <strain evidence="4">Eric_III</strain>
        <plasmid evidence="4">Plasmid unnamed1</plasmid>
    </source>
</reference>
<dbReference type="InterPro" id="IPR049730">
    <property type="entry name" value="SNF2/RAD54-like_C"/>
</dbReference>
<dbReference type="GO" id="GO:0005524">
    <property type="term" value="F:ATP binding"/>
    <property type="evidence" value="ECO:0007669"/>
    <property type="project" value="InterPro"/>
</dbReference>
<dbReference type="CDD" id="cd18793">
    <property type="entry name" value="SF2_C_SNF"/>
    <property type="match status" value="1"/>
</dbReference>
<protein>
    <submittedName>
        <fullName evidence="3">RNA polymerase-associated helicase-like protein</fullName>
    </submittedName>
</protein>
<dbReference type="Gene3D" id="3.40.50.300">
    <property type="entry name" value="P-loop containing nucleotide triphosphate hydrolases"/>
    <property type="match status" value="1"/>
</dbReference>
<dbReference type="Pfam" id="PF00271">
    <property type="entry name" value="Helicase_C"/>
    <property type="match status" value="1"/>
</dbReference>
<dbReference type="InterPro" id="IPR038718">
    <property type="entry name" value="SNF2-like_sf"/>
</dbReference>
<dbReference type="AlphaFoldDB" id="A0A2L1U7F6"/>
<dbReference type="RefSeq" id="WP_104932876.1">
    <property type="nucleotide sequence ID" value="NZ_CP019656.1"/>
</dbReference>
<dbReference type="EMBL" id="CP019656">
    <property type="protein sequence ID" value="AVF28867.1"/>
    <property type="molecule type" value="Genomic_DNA"/>
</dbReference>
<evidence type="ECO:0000313" key="4">
    <source>
        <dbReference type="Proteomes" id="UP000239833"/>
    </source>
</evidence>
<dbReference type="SMART" id="SM00490">
    <property type="entry name" value="HELICc"/>
    <property type="match status" value="1"/>
</dbReference>
<accession>A0A2L1U7F6</accession>
<dbReference type="Gene3D" id="3.40.50.10810">
    <property type="entry name" value="Tandem AAA-ATPase domain"/>
    <property type="match status" value="1"/>
</dbReference>
<geneLocation type="plasmid" evidence="3">
    <name>unnamed1</name>
</geneLocation>
<evidence type="ECO:0000313" key="3">
    <source>
        <dbReference type="EMBL" id="AVF28867.1"/>
    </source>
</evidence>
<evidence type="ECO:0000259" key="2">
    <source>
        <dbReference type="PROSITE" id="PS51194"/>
    </source>
</evidence>
<keyword evidence="1" id="KW-0378">Hydrolase</keyword>
<dbReference type="GO" id="GO:0031297">
    <property type="term" value="P:replication fork processing"/>
    <property type="evidence" value="ECO:0007669"/>
    <property type="project" value="TreeGrafter"/>
</dbReference>
<dbReference type="PANTHER" id="PTHR45766">
    <property type="entry name" value="DNA ANNEALING HELICASE AND ENDONUCLEASE ZRANB3 FAMILY MEMBER"/>
    <property type="match status" value="1"/>
</dbReference>
<feature type="domain" description="Helicase C-terminal" evidence="2">
    <location>
        <begin position="298"/>
        <end position="450"/>
    </location>
</feature>
<dbReference type="SUPFAM" id="SSF52540">
    <property type="entry name" value="P-loop containing nucleoside triphosphate hydrolases"/>
    <property type="match status" value="2"/>
</dbReference>
<keyword evidence="3" id="KW-0614">Plasmid</keyword>
<dbReference type="GO" id="GO:0006281">
    <property type="term" value="P:DNA repair"/>
    <property type="evidence" value="ECO:0007669"/>
    <property type="project" value="TreeGrafter"/>
</dbReference>
<name>A0A2L1U7F6_9BACL</name>
<dbReference type="PROSITE" id="PS51194">
    <property type="entry name" value="HELICASE_CTER"/>
    <property type="match status" value="1"/>
</dbReference>
<dbReference type="Proteomes" id="UP000239833">
    <property type="component" value="Plasmid unnamed1"/>
</dbReference>
<proteinExistence type="predicted"/>